<dbReference type="InterPro" id="IPR045860">
    <property type="entry name" value="Snake_toxin-like_sf"/>
</dbReference>
<feature type="region of interest" description="Disordered" evidence="1">
    <location>
        <begin position="1"/>
        <end position="21"/>
    </location>
</feature>
<dbReference type="GeneTree" id="ENSGT01000000220620"/>
<dbReference type="Ensembl" id="ENSGEVT00005020952.1">
    <property type="protein sequence ID" value="ENSGEVP00005019947.1"/>
    <property type="gene ID" value="ENSGEVG00005014163.1"/>
</dbReference>
<proteinExistence type="predicted"/>
<dbReference type="Gene3D" id="2.10.60.10">
    <property type="entry name" value="CD59"/>
    <property type="match status" value="1"/>
</dbReference>
<name>A0A8C4WMJ5_9SAUR</name>
<organism evidence="2 3">
    <name type="scientific">Gopherus evgoodei</name>
    <name type="common">Goodes thornscrub tortoise</name>
    <dbReference type="NCBI Taxonomy" id="1825980"/>
    <lineage>
        <taxon>Eukaryota</taxon>
        <taxon>Metazoa</taxon>
        <taxon>Chordata</taxon>
        <taxon>Craniata</taxon>
        <taxon>Vertebrata</taxon>
        <taxon>Euteleostomi</taxon>
        <taxon>Archelosauria</taxon>
        <taxon>Testudinata</taxon>
        <taxon>Testudines</taxon>
        <taxon>Cryptodira</taxon>
        <taxon>Durocryptodira</taxon>
        <taxon>Testudinoidea</taxon>
        <taxon>Testudinidae</taxon>
        <taxon>Gopherus</taxon>
    </lineage>
</organism>
<dbReference type="Proteomes" id="UP000694390">
    <property type="component" value="Chromosome 7"/>
</dbReference>
<evidence type="ECO:0000313" key="2">
    <source>
        <dbReference type="Ensembl" id="ENSGEVP00005019947.1"/>
    </source>
</evidence>
<feature type="compositionally biased region" description="Polar residues" evidence="1">
    <location>
        <begin position="1"/>
        <end position="11"/>
    </location>
</feature>
<reference evidence="2" key="1">
    <citation type="submission" date="2019-06" db="EMBL/GenBank/DDBJ databases">
        <title>G10K-VGP Goodes thornscrub tortoise genome, primary haplotype.</title>
        <authorList>
            <person name="Murphy B."/>
            <person name="Edwards T."/>
            <person name="Rhie A."/>
            <person name="Koren S."/>
            <person name="Phillippy A."/>
            <person name="Fedrigo O."/>
            <person name="Haase B."/>
            <person name="Mountcastle J."/>
            <person name="Lewin H."/>
            <person name="Damas J."/>
            <person name="Howe K."/>
            <person name="Formenti G."/>
            <person name="Myers G."/>
            <person name="Durbin R."/>
            <person name="Jarvis E.D."/>
        </authorList>
    </citation>
    <scope>NUCLEOTIDE SEQUENCE [LARGE SCALE GENOMIC DNA]</scope>
</reference>
<sequence length="117" mass="13144">TYSWSPGQLNLENRKEDGESTARKHHCLEDSVDSTCRTDGYCFTMVEDDESEECTIASGCLHLGYVYTTGLFQFYINRFCKTDCIKLSACGHTKHINSTVCVHVPRLASISRVLHCG</sequence>
<evidence type="ECO:0000313" key="3">
    <source>
        <dbReference type="Proteomes" id="UP000694390"/>
    </source>
</evidence>
<evidence type="ECO:0000256" key="1">
    <source>
        <dbReference type="SAM" id="MobiDB-lite"/>
    </source>
</evidence>
<accession>A0A8C4WMJ5</accession>
<reference evidence="2" key="3">
    <citation type="submission" date="2025-09" db="UniProtKB">
        <authorList>
            <consortium name="Ensembl"/>
        </authorList>
    </citation>
    <scope>IDENTIFICATION</scope>
</reference>
<dbReference type="GO" id="GO:0030154">
    <property type="term" value="P:cell differentiation"/>
    <property type="evidence" value="ECO:0007669"/>
    <property type="project" value="UniProtKB-ARBA"/>
</dbReference>
<keyword evidence="3" id="KW-1185">Reference proteome</keyword>
<feature type="compositionally biased region" description="Basic and acidic residues" evidence="1">
    <location>
        <begin position="12"/>
        <end position="21"/>
    </location>
</feature>
<reference evidence="2" key="2">
    <citation type="submission" date="2025-08" db="UniProtKB">
        <authorList>
            <consortium name="Ensembl"/>
        </authorList>
    </citation>
    <scope>IDENTIFICATION</scope>
</reference>
<dbReference type="AlphaFoldDB" id="A0A8C4WMJ5"/>
<protein>
    <submittedName>
        <fullName evidence="2">Uncharacterized protein</fullName>
    </submittedName>
</protein>